<feature type="transmembrane region" description="Helical" evidence="1">
    <location>
        <begin position="124"/>
        <end position="146"/>
    </location>
</feature>
<evidence type="ECO:0000256" key="1">
    <source>
        <dbReference type="SAM" id="Phobius"/>
    </source>
</evidence>
<gene>
    <name evidence="2" type="ORF">ACKQTC_08565</name>
</gene>
<protein>
    <submittedName>
        <fullName evidence="2">Uncharacterized protein</fullName>
    </submittedName>
</protein>
<evidence type="ECO:0000313" key="2">
    <source>
        <dbReference type="EMBL" id="MFM9414419.1"/>
    </source>
</evidence>
<dbReference type="Proteomes" id="UP001631949">
    <property type="component" value="Unassembled WGS sequence"/>
</dbReference>
<keyword evidence="1" id="KW-1133">Transmembrane helix</keyword>
<comment type="caution">
    <text evidence="2">The sequence shown here is derived from an EMBL/GenBank/DDBJ whole genome shotgun (WGS) entry which is preliminary data.</text>
</comment>
<keyword evidence="1" id="KW-0472">Membrane</keyword>
<sequence>MAKVKYGDFKGKQIVKNGNYFKVAAYLSQSKNPILSPANISEWYDNETGKRPDEDKSICGGIPTNLSKKDTKDIAIRLTSGEEFIAEFNGKEYQFFCSSQLKNTANEELSTLSTPKKKHPIRTALISIAVIFVSLCIIGAVLGGGGDTNTPSPSTQMTADEMNLAFKQETLPKIKEAYNNYDSIVADQTNTFTAMGNGNLDIYGAYQNLANCANNYDVILSSEIDAPEYFTKEQRDQLRNLFLGLGTAASINKGFLEDIMSALDKGNIPPSLVNKAQDVGLQSTAQLVDSQSNYHSLCDAFAVPAEERTL</sequence>
<organism evidence="2 3">
    <name type="scientific">Peptococcus simiae</name>
    <dbReference type="NCBI Taxonomy" id="1643805"/>
    <lineage>
        <taxon>Bacteria</taxon>
        <taxon>Bacillati</taxon>
        <taxon>Bacillota</taxon>
        <taxon>Clostridia</taxon>
        <taxon>Eubacteriales</taxon>
        <taxon>Peptococcaceae</taxon>
        <taxon>Peptococcus</taxon>
    </lineage>
</organism>
<keyword evidence="3" id="KW-1185">Reference proteome</keyword>
<name>A0ABW9H3M4_9FIRM</name>
<proteinExistence type="predicted"/>
<dbReference type="EMBL" id="JBJUVG010000016">
    <property type="protein sequence ID" value="MFM9414419.1"/>
    <property type="molecule type" value="Genomic_DNA"/>
</dbReference>
<accession>A0ABW9H3M4</accession>
<evidence type="ECO:0000313" key="3">
    <source>
        <dbReference type="Proteomes" id="UP001631949"/>
    </source>
</evidence>
<dbReference type="RefSeq" id="WP_408978033.1">
    <property type="nucleotide sequence ID" value="NZ_JBJUVG010000016.1"/>
</dbReference>
<keyword evidence="1" id="KW-0812">Transmembrane</keyword>
<reference evidence="2 3" key="1">
    <citation type="journal article" date="2016" name="Int. J. Syst. Evol. Microbiol.">
        <title>Peptococcus simiae sp. nov., isolated from rhesus macaque faeces and emended description of the genus Peptococcus.</title>
        <authorList>
            <person name="Shkoporov A.N."/>
            <person name="Efimov B.A."/>
            <person name="Kondova I."/>
            <person name="Ouwerling B."/>
            <person name="Chaplin A.V."/>
            <person name="Shcherbakova V.A."/>
            <person name="Langermans J.A.M."/>
        </authorList>
    </citation>
    <scope>NUCLEOTIDE SEQUENCE [LARGE SCALE GENOMIC DNA]</scope>
    <source>
        <strain evidence="2 3">M108</strain>
    </source>
</reference>